<gene>
    <name evidence="8" type="ORF">HGP29_18470</name>
</gene>
<proteinExistence type="predicted"/>
<protein>
    <submittedName>
        <fullName evidence="8">PspC domain-containing protein</fullName>
    </submittedName>
</protein>
<dbReference type="InterPro" id="IPR052027">
    <property type="entry name" value="PspC"/>
</dbReference>
<evidence type="ECO:0000313" key="9">
    <source>
        <dbReference type="Proteomes" id="UP000585050"/>
    </source>
</evidence>
<evidence type="ECO:0000256" key="4">
    <source>
        <dbReference type="ARBA" id="ARBA00022989"/>
    </source>
</evidence>
<dbReference type="PANTHER" id="PTHR33885:SF3">
    <property type="entry name" value="PHAGE SHOCK PROTEIN C"/>
    <property type="match status" value="1"/>
</dbReference>
<evidence type="ECO:0000313" key="8">
    <source>
        <dbReference type="EMBL" id="NLR93196.1"/>
    </source>
</evidence>
<evidence type="ECO:0000256" key="5">
    <source>
        <dbReference type="ARBA" id="ARBA00023136"/>
    </source>
</evidence>
<accession>A0A7X8XXG5</accession>
<dbReference type="EMBL" id="JABAIL010000005">
    <property type="protein sequence ID" value="NLR93196.1"/>
    <property type="molecule type" value="Genomic_DNA"/>
</dbReference>
<feature type="transmembrane region" description="Helical" evidence="6">
    <location>
        <begin position="31"/>
        <end position="58"/>
    </location>
</feature>
<keyword evidence="9" id="KW-1185">Reference proteome</keyword>
<evidence type="ECO:0000256" key="2">
    <source>
        <dbReference type="ARBA" id="ARBA00022475"/>
    </source>
</evidence>
<dbReference type="AlphaFoldDB" id="A0A7X8XXG5"/>
<keyword evidence="4 6" id="KW-1133">Transmembrane helix</keyword>
<keyword evidence="5 6" id="KW-0472">Membrane</keyword>
<organism evidence="8 9">
    <name type="scientific">Flammeovirga agarivorans</name>
    <dbReference type="NCBI Taxonomy" id="2726742"/>
    <lineage>
        <taxon>Bacteria</taxon>
        <taxon>Pseudomonadati</taxon>
        <taxon>Bacteroidota</taxon>
        <taxon>Cytophagia</taxon>
        <taxon>Cytophagales</taxon>
        <taxon>Flammeovirgaceae</taxon>
        <taxon>Flammeovirga</taxon>
    </lineage>
</organism>
<keyword evidence="3 6" id="KW-0812">Transmembrane</keyword>
<dbReference type="RefSeq" id="WP_168883899.1">
    <property type="nucleotide sequence ID" value="NZ_JABAIL010000005.1"/>
</dbReference>
<keyword evidence="2" id="KW-1003">Cell membrane</keyword>
<dbReference type="InterPro" id="IPR007168">
    <property type="entry name" value="Phageshock_PspC_N"/>
</dbReference>
<name>A0A7X8XXG5_9BACT</name>
<evidence type="ECO:0000256" key="6">
    <source>
        <dbReference type="SAM" id="Phobius"/>
    </source>
</evidence>
<evidence type="ECO:0000256" key="1">
    <source>
        <dbReference type="ARBA" id="ARBA00004162"/>
    </source>
</evidence>
<comment type="subcellular location">
    <subcellularLocation>
        <location evidence="1">Cell membrane</location>
        <topology evidence="1">Single-pass membrane protein</topology>
    </subcellularLocation>
</comment>
<dbReference type="PANTHER" id="PTHR33885">
    <property type="entry name" value="PHAGE SHOCK PROTEIN C"/>
    <property type="match status" value="1"/>
</dbReference>
<dbReference type="GO" id="GO:0005886">
    <property type="term" value="C:plasma membrane"/>
    <property type="evidence" value="ECO:0007669"/>
    <property type="project" value="UniProtKB-SubCell"/>
</dbReference>
<evidence type="ECO:0000259" key="7">
    <source>
        <dbReference type="Pfam" id="PF04024"/>
    </source>
</evidence>
<dbReference type="Pfam" id="PF04024">
    <property type="entry name" value="PspC"/>
    <property type="match status" value="1"/>
</dbReference>
<sequence length="66" mass="7289">MSKKLVRSTRNAVFSGVCSGLSKYFNIDVSLVRLGFVGAFVFGLGSPGLIYLVMALVMPKEDQFYY</sequence>
<reference evidence="8 9" key="1">
    <citation type="submission" date="2020-04" db="EMBL/GenBank/DDBJ databases">
        <title>Flammeovirga sp. SR4, a novel species isolated from seawater.</title>
        <authorList>
            <person name="Wang X."/>
        </authorList>
    </citation>
    <scope>NUCLEOTIDE SEQUENCE [LARGE SCALE GENOMIC DNA]</scope>
    <source>
        <strain evidence="8 9">SR4</strain>
    </source>
</reference>
<dbReference type="Proteomes" id="UP000585050">
    <property type="component" value="Unassembled WGS sequence"/>
</dbReference>
<feature type="domain" description="Phage shock protein PspC N-terminal" evidence="7">
    <location>
        <begin position="3"/>
        <end position="61"/>
    </location>
</feature>
<evidence type="ECO:0000256" key="3">
    <source>
        <dbReference type="ARBA" id="ARBA00022692"/>
    </source>
</evidence>
<comment type="caution">
    <text evidence="8">The sequence shown here is derived from an EMBL/GenBank/DDBJ whole genome shotgun (WGS) entry which is preliminary data.</text>
</comment>